<dbReference type="PANTHER" id="PTHR16830:SF12">
    <property type="entry name" value="PDZ DOMAIN-CONTAINING PROTEIN"/>
    <property type="match status" value="1"/>
</dbReference>
<dbReference type="Pfam" id="PF14603">
    <property type="entry name" value="hSH3"/>
    <property type="match status" value="2"/>
</dbReference>
<sequence>MITPPSRAKPPEDFEKNSPPNNDAVDPGIYEDYEGDALYLDVEITRLEKDAENITTTETGIQDQVKNSAEKKSFLFEKCSSNEQAVKKKEKEERQHLEKEKKKQKEKEKKENEIKKRFKITGLEEMIYRVEVKEESKGGKNDLAVKQGDVVDLIRTTKCPPGKWLAKDCDGNYGYISVTALEMDFKGIHEIGKRVSTAMGLHPSDTEEIVKGDRSTPLFNSILETSDGFDDIYDDVETEQKDSQEKYEKPKKLANVFLKYKEYIEKKKMEKGGFPVEETERERTGGLFKFKNPNADEEKSKKNTFFKNEKEFRQKFQYTKEIEVQNTVVVNSVVVQNSPSDLNLAIKPGEQLDVIDVTKDDKIICRNMRGKSSSTQAKNQ</sequence>
<keyword evidence="1" id="KW-0597">Phosphoprotein</keyword>
<evidence type="ECO:0000256" key="2">
    <source>
        <dbReference type="SAM" id="MobiDB-lite"/>
    </source>
</evidence>
<protein>
    <submittedName>
        <fullName evidence="4">FYN-binding protein</fullName>
    </submittedName>
</protein>
<evidence type="ECO:0000259" key="3">
    <source>
        <dbReference type="Pfam" id="PF14603"/>
    </source>
</evidence>
<dbReference type="GO" id="GO:0050852">
    <property type="term" value="P:T cell receptor signaling pathway"/>
    <property type="evidence" value="ECO:0007669"/>
    <property type="project" value="TreeGrafter"/>
</dbReference>
<evidence type="ECO:0000313" key="4">
    <source>
        <dbReference type="EMBL" id="RXM98894.1"/>
    </source>
</evidence>
<dbReference type="InterPro" id="IPR043443">
    <property type="entry name" value="FYB1/2-like"/>
</dbReference>
<evidence type="ECO:0000313" key="5">
    <source>
        <dbReference type="Proteomes" id="UP000289886"/>
    </source>
</evidence>
<dbReference type="EMBL" id="SCEB01000528">
    <property type="protein sequence ID" value="RXM98894.1"/>
    <property type="molecule type" value="Genomic_DNA"/>
</dbReference>
<dbReference type="GO" id="GO:0007229">
    <property type="term" value="P:integrin-mediated signaling pathway"/>
    <property type="evidence" value="ECO:0007669"/>
    <property type="project" value="InterPro"/>
</dbReference>
<dbReference type="SUPFAM" id="SSF50044">
    <property type="entry name" value="SH3-domain"/>
    <property type="match status" value="2"/>
</dbReference>
<dbReference type="InterPro" id="IPR029294">
    <property type="entry name" value="hSH3"/>
</dbReference>
<dbReference type="Proteomes" id="UP000289886">
    <property type="component" value="Unassembled WGS sequence"/>
</dbReference>
<proteinExistence type="predicted"/>
<dbReference type="GO" id="GO:0072659">
    <property type="term" value="P:protein localization to plasma membrane"/>
    <property type="evidence" value="ECO:0007669"/>
    <property type="project" value="TreeGrafter"/>
</dbReference>
<dbReference type="GO" id="GO:0005886">
    <property type="term" value="C:plasma membrane"/>
    <property type="evidence" value="ECO:0007669"/>
    <property type="project" value="InterPro"/>
</dbReference>
<name>A0A662YQK8_ACIRT</name>
<feature type="region of interest" description="Disordered" evidence="2">
    <location>
        <begin position="1"/>
        <end position="29"/>
    </location>
</feature>
<dbReference type="AlphaFoldDB" id="A0A662YQK8"/>
<comment type="caution">
    <text evidence="4">The sequence shown here is derived from an EMBL/GenBank/DDBJ whole genome shotgun (WGS) entry which is preliminary data.</text>
</comment>
<evidence type="ECO:0000256" key="1">
    <source>
        <dbReference type="ARBA" id="ARBA00022553"/>
    </source>
</evidence>
<dbReference type="Gene3D" id="2.30.30.40">
    <property type="entry name" value="SH3 Domains"/>
    <property type="match status" value="2"/>
</dbReference>
<feature type="domain" description="Helically-extended SH3" evidence="3">
    <location>
        <begin position="115"/>
        <end position="183"/>
    </location>
</feature>
<feature type="domain" description="Helically-extended SH3" evidence="3">
    <location>
        <begin position="312"/>
        <end position="371"/>
    </location>
</feature>
<dbReference type="PANTHER" id="PTHR16830">
    <property type="entry name" value="SH2 CONTAINING ADAPTOR PRAM-1 RELATED"/>
    <property type="match status" value="1"/>
</dbReference>
<keyword evidence="5" id="KW-1185">Reference proteome</keyword>
<gene>
    <name evidence="4" type="ORF">EOD39_12486</name>
</gene>
<dbReference type="FunFam" id="2.30.30.40:FF:000307">
    <property type="entry name" value="Predicted protein"/>
    <property type="match status" value="1"/>
</dbReference>
<dbReference type="InterPro" id="IPR036028">
    <property type="entry name" value="SH3-like_dom_sf"/>
</dbReference>
<accession>A0A662YQK8</accession>
<organism evidence="4 5">
    <name type="scientific">Acipenser ruthenus</name>
    <name type="common">Sterlet sturgeon</name>
    <dbReference type="NCBI Taxonomy" id="7906"/>
    <lineage>
        <taxon>Eukaryota</taxon>
        <taxon>Metazoa</taxon>
        <taxon>Chordata</taxon>
        <taxon>Craniata</taxon>
        <taxon>Vertebrata</taxon>
        <taxon>Euteleostomi</taxon>
        <taxon>Actinopterygii</taxon>
        <taxon>Chondrostei</taxon>
        <taxon>Acipenseriformes</taxon>
        <taxon>Acipenseridae</taxon>
        <taxon>Acipenser</taxon>
    </lineage>
</organism>
<feature type="region of interest" description="Disordered" evidence="2">
    <location>
        <begin position="85"/>
        <end position="111"/>
    </location>
</feature>
<reference evidence="4 5" key="1">
    <citation type="submission" date="2019-01" db="EMBL/GenBank/DDBJ databases">
        <title>Draft Genome and Complete Hox-Cluster Characterization of the Sterlet Sturgeon (Acipenser ruthenus).</title>
        <authorList>
            <person name="Wei Q."/>
        </authorList>
    </citation>
    <scope>NUCLEOTIDE SEQUENCE [LARGE SCALE GENOMIC DNA]</scope>
    <source>
        <strain evidence="4">WHYD16114868_AA</strain>
        <tissue evidence="4">Blood</tissue>
    </source>
</reference>